<gene>
    <name evidence="1" type="ORF">BDEG_26571</name>
</gene>
<accession>A0A177WUA2</accession>
<dbReference type="GO" id="GO:0019005">
    <property type="term" value="C:SCF ubiquitin ligase complex"/>
    <property type="evidence" value="ECO:0007669"/>
    <property type="project" value="TreeGrafter"/>
</dbReference>
<evidence type="ECO:0000313" key="2">
    <source>
        <dbReference type="Proteomes" id="UP000077115"/>
    </source>
</evidence>
<dbReference type="Gene3D" id="3.80.10.10">
    <property type="entry name" value="Ribonuclease Inhibitor"/>
    <property type="match status" value="1"/>
</dbReference>
<dbReference type="PANTHER" id="PTHR13318">
    <property type="entry name" value="PARTNER OF PAIRED, ISOFORM B-RELATED"/>
    <property type="match status" value="1"/>
</dbReference>
<name>A0A177WUA2_BATDL</name>
<dbReference type="STRING" id="403673.A0A177WUA2"/>
<protein>
    <recommendedName>
        <fullName evidence="3">F-box domain-containing protein</fullName>
    </recommendedName>
</protein>
<dbReference type="InterPro" id="IPR032675">
    <property type="entry name" value="LRR_dom_sf"/>
</dbReference>
<dbReference type="InterPro" id="IPR006553">
    <property type="entry name" value="Leu-rich_rpt_Cys-con_subtyp"/>
</dbReference>
<reference evidence="1 2" key="2">
    <citation type="submission" date="2016-05" db="EMBL/GenBank/DDBJ databases">
        <title>Lineage-specific infection strategies underlie the spectrum of fungal disease in amphibians.</title>
        <authorList>
            <person name="Cuomo C.A."/>
            <person name="Farrer R.A."/>
            <person name="James T."/>
            <person name="Longcore J."/>
            <person name="Birren B."/>
        </authorList>
    </citation>
    <scope>NUCLEOTIDE SEQUENCE [LARGE SCALE GENOMIC DNA]</scope>
    <source>
        <strain evidence="1 2">JEL423</strain>
    </source>
</reference>
<sequence>MSGSLRNQENNVQHMIENTSLDAKLEDVVITHSGSIVYPARLVRSISNSLEGNLPRATSTDDSARKTNISFTAATNSMKLPLTTPWNDEGYGSWEEPSLMIVHASNDPFPGNSDITDTSHLPRTSHALELPPLQMKISPIISSDTFPILPNMQSVDTLHYSPQFSYLFDKSDCDAVKGKPSNTVLGMQPSFQQTIDKPYPDGTDGHFLSLVSTSYEKHHSLDTYHTIGSSDEPVITSTSLPSKPTRDAVQVQFTRSFAKFSHLLPELLVLVHKYIYALCGSPSTTQRTLYACSRVNKHWYMHSIACLWEHPYLPTESSIIRFAHSCIPPVLIKFNTDAPDSNNTPTTSCISNTSNGFLVRKLDFGRVRLHDPFHSFIFNTVAKYCTELRAVRLWCESLDIFTLQHIVTCSIHLDTLVVTGNLGRWIDVCDFNLKGFVDVVSKLSVLQVDVGFDGDFGRNRLVRLISSNVSSSIRHLRLAGADDDERIMAICNKCPNLQVLLCAWSNITEQCISHMATSIPDLRVLDLRGCQKAVTSAGMHQLLSHCHHLKGIDLSFTSGGDDVLASLIDCTDSMSTIILAGYACSEAMLVRLIKHMGTHLRVLSIAWFGGKFTDTAMAALAASSPFLEKLDIRGCRHISVTAIQFLVEKCKRLTILKLESSVSAVQNADLLAANHIVSSTTPISVSTSISGVISTRQNTLPIPTASRRRFGHRTQRLSAEEHERRSLLKLLRKRFPSDELVRLEETIM</sequence>
<dbReference type="SUPFAM" id="SSF52047">
    <property type="entry name" value="RNI-like"/>
    <property type="match status" value="1"/>
</dbReference>
<evidence type="ECO:0008006" key="3">
    <source>
        <dbReference type="Google" id="ProtNLM"/>
    </source>
</evidence>
<dbReference type="AlphaFoldDB" id="A0A177WUA2"/>
<dbReference type="Proteomes" id="UP000077115">
    <property type="component" value="Unassembled WGS sequence"/>
</dbReference>
<evidence type="ECO:0000313" key="1">
    <source>
        <dbReference type="EMBL" id="OAJ43195.1"/>
    </source>
</evidence>
<organism evidence="1 2">
    <name type="scientific">Batrachochytrium dendrobatidis (strain JEL423)</name>
    <dbReference type="NCBI Taxonomy" id="403673"/>
    <lineage>
        <taxon>Eukaryota</taxon>
        <taxon>Fungi</taxon>
        <taxon>Fungi incertae sedis</taxon>
        <taxon>Chytridiomycota</taxon>
        <taxon>Chytridiomycota incertae sedis</taxon>
        <taxon>Chytridiomycetes</taxon>
        <taxon>Rhizophydiales</taxon>
        <taxon>Rhizophydiales incertae sedis</taxon>
        <taxon>Batrachochytrium</taxon>
    </lineage>
</organism>
<dbReference type="EMBL" id="DS022309">
    <property type="protein sequence ID" value="OAJ43195.1"/>
    <property type="molecule type" value="Genomic_DNA"/>
</dbReference>
<reference evidence="1 2" key="1">
    <citation type="submission" date="2006-10" db="EMBL/GenBank/DDBJ databases">
        <title>The Genome Sequence of Batrachochytrium dendrobatidis JEL423.</title>
        <authorList>
            <consortium name="The Broad Institute Genome Sequencing Platform"/>
            <person name="Birren B."/>
            <person name="Lander E."/>
            <person name="Galagan J."/>
            <person name="Cuomo C."/>
            <person name="Devon K."/>
            <person name="Jaffe D."/>
            <person name="Butler J."/>
            <person name="Alvarez P."/>
            <person name="Gnerre S."/>
            <person name="Grabherr M."/>
            <person name="Kleber M."/>
            <person name="Mauceli E."/>
            <person name="Brockman W."/>
            <person name="Young S."/>
            <person name="LaButti K."/>
            <person name="Sykes S."/>
            <person name="DeCaprio D."/>
            <person name="Crawford M."/>
            <person name="Koehrsen M."/>
            <person name="Engels R."/>
            <person name="Montgomery P."/>
            <person name="Pearson M."/>
            <person name="Howarth C."/>
            <person name="Larson L."/>
            <person name="White J."/>
            <person name="O'Leary S."/>
            <person name="Kodira C."/>
            <person name="Zeng Q."/>
            <person name="Yandava C."/>
            <person name="Alvarado L."/>
            <person name="Longcore J."/>
            <person name="James T."/>
        </authorList>
    </citation>
    <scope>NUCLEOTIDE SEQUENCE [LARGE SCALE GENOMIC DNA]</scope>
    <source>
        <strain evidence="1 2">JEL423</strain>
    </source>
</reference>
<dbReference type="GO" id="GO:0031146">
    <property type="term" value="P:SCF-dependent proteasomal ubiquitin-dependent protein catabolic process"/>
    <property type="evidence" value="ECO:0007669"/>
    <property type="project" value="TreeGrafter"/>
</dbReference>
<dbReference type="VEuPathDB" id="FungiDB:BDEG_26571"/>
<proteinExistence type="predicted"/>
<dbReference type="SMART" id="SM00367">
    <property type="entry name" value="LRR_CC"/>
    <property type="match status" value="4"/>
</dbReference>
<dbReference type="OrthoDB" id="550575at2759"/>